<evidence type="ECO:0000313" key="2">
    <source>
        <dbReference type="EnsemblProtists" id="HpaP800713"/>
    </source>
</evidence>
<reference evidence="2" key="2">
    <citation type="submission" date="2015-06" db="UniProtKB">
        <authorList>
            <consortium name="EnsemblProtists"/>
        </authorList>
    </citation>
    <scope>IDENTIFICATION</scope>
    <source>
        <strain evidence="2">Emoy2</strain>
    </source>
</reference>
<accession>M4B365</accession>
<sequence>MHYCITVTLVRLALASALIALKRTTPPWRRSFRLVGLSKMSRALSEAHGATRD</sequence>
<dbReference type="Proteomes" id="UP000011713">
    <property type="component" value="Unassembled WGS sequence"/>
</dbReference>
<evidence type="ECO:0000313" key="3">
    <source>
        <dbReference type="Proteomes" id="UP000011713"/>
    </source>
</evidence>
<keyword evidence="3" id="KW-1185">Reference proteome</keyword>
<protein>
    <recommendedName>
        <fullName evidence="4">RxLR effector candidate protein</fullName>
    </recommendedName>
</protein>
<evidence type="ECO:0000256" key="1">
    <source>
        <dbReference type="SAM" id="SignalP"/>
    </source>
</evidence>
<keyword evidence="1" id="KW-0732">Signal</keyword>
<dbReference type="HOGENOM" id="CLU_3072784_0_0_1"/>
<dbReference type="EMBL" id="JH598094">
    <property type="status" value="NOT_ANNOTATED_CDS"/>
    <property type="molecule type" value="Genomic_DNA"/>
</dbReference>
<organism evidence="2 3">
    <name type="scientific">Hyaloperonospora arabidopsidis (strain Emoy2)</name>
    <name type="common">Downy mildew agent</name>
    <name type="synonym">Peronospora arabidopsidis</name>
    <dbReference type="NCBI Taxonomy" id="559515"/>
    <lineage>
        <taxon>Eukaryota</taxon>
        <taxon>Sar</taxon>
        <taxon>Stramenopiles</taxon>
        <taxon>Oomycota</taxon>
        <taxon>Peronosporomycetes</taxon>
        <taxon>Peronosporales</taxon>
        <taxon>Peronosporaceae</taxon>
        <taxon>Hyaloperonospora</taxon>
    </lineage>
</organism>
<dbReference type="AlphaFoldDB" id="M4B365"/>
<dbReference type="VEuPathDB" id="FungiDB:HpaG800713"/>
<dbReference type="EnsemblProtists" id="HpaT800713">
    <property type="protein sequence ID" value="HpaP800713"/>
    <property type="gene ID" value="HpaG800713"/>
</dbReference>
<proteinExistence type="predicted"/>
<feature type="signal peptide" evidence="1">
    <location>
        <begin position="1"/>
        <end position="15"/>
    </location>
</feature>
<evidence type="ECO:0008006" key="4">
    <source>
        <dbReference type="Google" id="ProtNLM"/>
    </source>
</evidence>
<reference evidence="3" key="1">
    <citation type="journal article" date="2010" name="Science">
        <title>Signatures of adaptation to obligate biotrophy in the Hyaloperonospora arabidopsidis genome.</title>
        <authorList>
            <person name="Baxter L."/>
            <person name="Tripathy S."/>
            <person name="Ishaque N."/>
            <person name="Boot N."/>
            <person name="Cabral A."/>
            <person name="Kemen E."/>
            <person name="Thines M."/>
            <person name="Ah-Fong A."/>
            <person name="Anderson R."/>
            <person name="Badejoko W."/>
            <person name="Bittner-Eddy P."/>
            <person name="Boore J.L."/>
            <person name="Chibucos M.C."/>
            <person name="Coates M."/>
            <person name="Dehal P."/>
            <person name="Delehaunty K."/>
            <person name="Dong S."/>
            <person name="Downton P."/>
            <person name="Dumas B."/>
            <person name="Fabro G."/>
            <person name="Fronick C."/>
            <person name="Fuerstenberg S.I."/>
            <person name="Fulton L."/>
            <person name="Gaulin E."/>
            <person name="Govers F."/>
            <person name="Hughes L."/>
            <person name="Humphray S."/>
            <person name="Jiang R.H."/>
            <person name="Judelson H."/>
            <person name="Kamoun S."/>
            <person name="Kyung K."/>
            <person name="Meijer H."/>
            <person name="Minx P."/>
            <person name="Morris P."/>
            <person name="Nelson J."/>
            <person name="Phuntumart V."/>
            <person name="Qutob D."/>
            <person name="Rehmany A."/>
            <person name="Rougon-Cardoso A."/>
            <person name="Ryden P."/>
            <person name="Torto-Alalibo T."/>
            <person name="Studholme D."/>
            <person name="Wang Y."/>
            <person name="Win J."/>
            <person name="Wood J."/>
            <person name="Clifton S.W."/>
            <person name="Rogers J."/>
            <person name="Van den Ackerveken G."/>
            <person name="Jones J.D."/>
            <person name="McDowell J.M."/>
            <person name="Beynon J."/>
            <person name="Tyler B.M."/>
        </authorList>
    </citation>
    <scope>NUCLEOTIDE SEQUENCE [LARGE SCALE GENOMIC DNA]</scope>
    <source>
        <strain evidence="3">Emoy2</strain>
    </source>
</reference>
<name>M4B365_HYAAE</name>
<feature type="chain" id="PRO_5012994588" description="RxLR effector candidate protein" evidence="1">
    <location>
        <begin position="16"/>
        <end position="53"/>
    </location>
</feature>
<dbReference type="InParanoid" id="M4B365"/>